<feature type="domain" description="SLH" evidence="3">
    <location>
        <begin position="735"/>
        <end position="798"/>
    </location>
</feature>
<dbReference type="InterPro" id="IPR018711">
    <property type="entry name" value="NAGPA"/>
</dbReference>
<dbReference type="PANTHER" id="PTHR40446:SF2">
    <property type="entry name" value="N-ACETYLGLUCOSAMINE-1-PHOSPHODIESTER ALPHA-N-ACETYLGLUCOSAMINIDASE"/>
    <property type="match status" value="1"/>
</dbReference>
<feature type="chain" id="PRO_5046953415" evidence="2">
    <location>
        <begin position="29"/>
        <end position="910"/>
    </location>
</feature>
<feature type="domain" description="SLH" evidence="3">
    <location>
        <begin position="800"/>
        <end position="855"/>
    </location>
</feature>
<dbReference type="PANTHER" id="PTHR40446">
    <property type="entry name" value="N-ACETYLGLUCOSAMINE-1-PHOSPHODIESTER ALPHA-N-ACETYLGLUCOSAMINIDASE"/>
    <property type="match status" value="1"/>
</dbReference>
<dbReference type="EMBL" id="JBJOSA010000003">
    <property type="protein sequence ID" value="MFL8936295.1"/>
    <property type="molecule type" value="Genomic_DNA"/>
</dbReference>
<dbReference type="Pfam" id="PF09992">
    <property type="entry name" value="NAGPA"/>
    <property type="match status" value="1"/>
</dbReference>
<dbReference type="PROSITE" id="PS51272">
    <property type="entry name" value="SLH"/>
    <property type="match status" value="3"/>
</dbReference>
<dbReference type="Pfam" id="PF00395">
    <property type="entry name" value="SLH"/>
    <property type="match status" value="3"/>
</dbReference>
<dbReference type="InterPro" id="IPR001119">
    <property type="entry name" value="SLH_dom"/>
</dbReference>
<keyword evidence="5" id="KW-1185">Reference proteome</keyword>
<evidence type="ECO:0000256" key="1">
    <source>
        <dbReference type="ARBA" id="ARBA00022729"/>
    </source>
</evidence>
<protein>
    <submittedName>
        <fullName evidence="4">Phosphodiester glycosidase family protein</fullName>
    </submittedName>
</protein>
<name>A0ABW8VPT8_9BACI</name>
<feature type="signal peptide" evidence="2">
    <location>
        <begin position="1"/>
        <end position="28"/>
    </location>
</feature>
<evidence type="ECO:0000313" key="5">
    <source>
        <dbReference type="Proteomes" id="UP001628668"/>
    </source>
</evidence>
<evidence type="ECO:0000259" key="3">
    <source>
        <dbReference type="PROSITE" id="PS51272"/>
    </source>
</evidence>
<dbReference type="RefSeq" id="WP_411159225.1">
    <property type="nucleotide sequence ID" value="NZ_JBJOSA010000003.1"/>
</dbReference>
<dbReference type="Proteomes" id="UP001628668">
    <property type="component" value="Unassembled WGS sequence"/>
</dbReference>
<accession>A0ABW8VPT8</accession>
<evidence type="ECO:0000256" key="2">
    <source>
        <dbReference type="SAM" id="SignalP"/>
    </source>
</evidence>
<organism evidence="4 5">
    <name type="scientific">Rossellomorea oryzaecorticis</name>
    <dbReference type="NCBI Taxonomy" id="1396505"/>
    <lineage>
        <taxon>Bacteria</taxon>
        <taxon>Bacillati</taxon>
        <taxon>Bacillota</taxon>
        <taxon>Bacilli</taxon>
        <taxon>Bacillales</taxon>
        <taxon>Bacillaceae</taxon>
        <taxon>Rossellomorea</taxon>
    </lineage>
</organism>
<comment type="caution">
    <text evidence="4">The sequence shown here is derived from an EMBL/GenBank/DDBJ whole genome shotgun (WGS) entry which is preliminary data.</text>
</comment>
<proteinExistence type="predicted"/>
<sequence>MFFKQKFFASFVVLLLILQSFSASSALAATNIVDQFKASSGVTYKDTRVTSTYDQAIKSLEVDLSDSYTKVEVGVPNPLNTVSRTTAQAIALTRDGHQVVGAVNGSFFNQDRLPMYLISYRNKLVNAGIIASGEDQYVNEPIAFGIDSQGKGKIDHYDLDLSFVHNGKTYSITSTNKERSYDNLILYTPDFPGGYTNTNPYGMEVVITGLDSELDLEFGSTVSGKVQSIRRHGDSTNTKIPQDGFVLSAHGESLEALKYMQIGDSINLSVNIDAQWEKSDFMLAGGPLLVDNGQVSLSMDPNSSRAKERAPRTAVAIDRDGGKVFLVTVDGRQPGYSTGMSLSEFAQHLKNMGVDAALNLDGGGSTTMAARWPGDSLVKLANKPSDGWERPISTTLMAVSTASKGVPAHIYASKSAEGALLKGASVKVNLDYVLDQYYNPVSVTSSNTKLVDANGLGTISGMTFTAGKAGDGYLNVQYGTATKKLPIRVVDEIGKLSVSPASIKVMSGQTVQLKARGLDTSNQPVIMNNSSVQWSVSGEIGTVNSTGLFTAKKGSGTGSVIASYGSTKVTIPVTIGGAVAKLDSFDQPSGWSTSNVKANSAVSISSMPKYEGTQSLKWDYSFNKETGTSAVYLNNSKELGGVPAEVGMRVFGDANLQWMRGKIVDGNGITHTINFTEEKGLTWNGWKYVSAPIDSSWKAPLTLKQIYMAQPYENLKSGGTVYLDALQAVYSEDHKEPLFKDTGMSYWAETEVSTLVDKAVISGYPNGDFQPAATLNRVQAAILLARALDLNVSSQEDPGFSDVPESYRFSQEIAAVANAGIMKGKQGGEVFDPYTKLTRAEMAVVLQRAYKLPNVSGKSFSDNYTSSFAYEAVKALAASGITEGFTDGTFRPANPISRTDFSVFLYRALK</sequence>
<keyword evidence="4" id="KW-0378">Hydrolase</keyword>
<dbReference type="Gene3D" id="2.60.40.1080">
    <property type="match status" value="1"/>
</dbReference>
<gene>
    <name evidence="4" type="ORF">ACKA06_05780</name>
</gene>
<evidence type="ECO:0000313" key="4">
    <source>
        <dbReference type="EMBL" id="MFL8936295.1"/>
    </source>
</evidence>
<dbReference type="Gene3D" id="2.60.120.430">
    <property type="entry name" value="Galactose-binding lectin"/>
    <property type="match status" value="1"/>
</dbReference>
<keyword evidence="4" id="KW-0326">Glycosidase</keyword>
<reference evidence="4 5" key="1">
    <citation type="submission" date="2024-12" db="EMBL/GenBank/DDBJ databases">
        <authorList>
            <person name="Li X."/>
            <person name="Zhang D."/>
        </authorList>
    </citation>
    <scope>NUCLEOTIDE SEQUENCE [LARGE SCALE GENOMIC DNA]</scope>
    <source>
        <strain evidence="4 5">JCM19602</strain>
    </source>
</reference>
<keyword evidence="1 2" id="KW-0732">Signal</keyword>
<dbReference type="GO" id="GO:0016798">
    <property type="term" value="F:hydrolase activity, acting on glycosyl bonds"/>
    <property type="evidence" value="ECO:0007669"/>
    <property type="project" value="UniProtKB-KW"/>
</dbReference>
<feature type="domain" description="SLH" evidence="3">
    <location>
        <begin position="856"/>
        <end position="910"/>
    </location>
</feature>